<evidence type="ECO:0000313" key="4">
    <source>
        <dbReference type="EMBL" id="KAH8490350.1"/>
    </source>
</evidence>
<feature type="region of interest" description="Disordered" evidence="3">
    <location>
        <begin position="1"/>
        <end position="20"/>
    </location>
</feature>
<dbReference type="Proteomes" id="UP000807159">
    <property type="component" value="Chromosome 13"/>
</dbReference>
<gene>
    <name evidence="4" type="ORF">H0E87_022761</name>
</gene>
<feature type="repeat" description="PPR" evidence="2">
    <location>
        <begin position="117"/>
        <end position="151"/>
    </location>
</feature>
<dbReference type="PROSITE" id="PS51375">
    <property type="entry name" value="PPR"/>
    <property type="match status" value="1"/>
</dbReference>
<dbReference type="NCBIfam" id="TIGR00756">
    <property type="entry name" value="PPR"/>
    <property type="match status" value="1"/>
</dbReference>
<protein>
    <recommendedName>
        <fullName evidence="6">Pentatricopeptide repeat-containing protein</fullName>
    </recommendedName>
</protein>
<evidence type="ECO:0000313" key="5">
    <source>
        <dbReference type="Proteomes" id="UP000807159"/>
    </source>
</evidence>
<dbReference type="InterPro" id="IPR046960">
    <property type="entry name" value="PPR_At4g14850-like_plant"/>
</dbReference>
<comment type="caution">
    <text evidence="4">The sequence shown here is derived from an EMBL/GenBank/DDBJ whole genome shotgun (WGS) entry which is preliminary data.</text>
</comment>
<dbReference type="PANTHER" id="PTHR47926:SF390">
    <property type="entry name" value="TETRATRICOPEPTIDE REPEAT-LIKE SUPERFAMILY PROTEIN"/>
    <property type="match status" value="1"/>
</dbReference>
<dbReference type="InterPro" id="IPR011990">
    <property type="entry name" value="TPR-like_helical_dom_sf"/>
</dbReference>
<dbReference type="Gene3D" id="1.25.40.10">
    <property type="entry name" value="Tetratricopeptide repeat domain"/>
    <property type="match status" value="2"/>
</dbReference>
<keyword evidence="1" id="KW-0677">Repeat</keyword>
<proteinExistence type="predicted"/>
<dbReference type="PANTHER" id="PTHR47926">
    <property type="entry name" value="PENTATRICOPEPTIDE REPEAT-CONTAINING PROTEIN"/>
    <property type="match status" value="1"/>
</dbReference>
<feature type="compositionally biased region" description="Polar residues" evidence="3">
    <location>
        <begin position="1"/>
        <end position="19"/>
    </location>
</feature>
<keyword evidence="5" id="KW-1185">Reference proteome</keyword>
<evidence type="ECO:0008006" key="6">
    <source>
        <dbReference type="Google" id="ProtNLM"/>
    </source>
</evidence>
<organism evidence="4 5">
    <name type="scientific">Populus deltoides</name>
    <name type="common">Eastern poplar</name>
    <name type="synonym">Eastern cottonwood</name>
    <dbReference type="NCBI Taxonomy" id="3696"/>
    <lineage>
        <taxon>Eukaryota</taxon>
        <taxon>Viridiplantae</taxon>
        <taxon>Streptophyta</taxon>
        <taxon>Embryophyta</taxon>
        <taxon>Tracheophyta</taxon>
        <taxon>Spermatophyta</taxon>
        <taxon>Magnoliopsida</taxon>
        <taxon>eudicotyledons</taxon>
        <taxon>Gunneridae</taxon>
        <taxon>Pentapetalae</taxon>
        <taxon>rosids</taxon>
        <taxon>fabids</taxon>
        <taxon>Malpighiales</taxon>
        <taxon>Salicaceae</taxon>
        <taxon>Saliceae</taxon>
        <taxon>Populus</taxon>
    </lineage>
</organism>
<dbReference type="GO" id="GO:0099402">
    <property type="term" value="P:plant organ development"/>
    <property type="evidence" value="ECO:0007669"/>
    <property type="project" value="UniProtKB-ARBA"/>
</dbReference>
<dbReference type="GO" id="GO:0003723">
    <property type="term" value="F:RNA binding"/>
    <property type="evidence" value="ECO:0007669"/>
    <property type="project" value="InterPro"/>
</dbReference>
<dbReference type="Pfam" id="PF13041">
    <property type="entry name" value="PPR_2"/>
    <property type="match status" value="1"/>
</dbReference>
<reference evidence="4" key="1">
    <citation type="journal article" date="2021" name="J. Hered.">
        <title>Genome Assembly of Salicaceae Populus deltoides (Eastern Cottonwood) I-69 Based on Nanopore Sequencing and Hi-C Technologies.</title>
        <authorList>
            <person name="Bai S."/>
            <person name="Wu H."/>
            <person name="Zhang J."/>
            <person name="Pan Z."/>
            <person name="Zhao W."/>
            <person name="Li Z."/>
            <person name="Tong C."/>
        </authorList>
    </citation>
    <scope>NUCLEOTIDE SEQUENCE</scope>
    <source>
        <tissue evidence="4">Leaf</tissue>
    </source>
</reference>
<dbReference type="InterPro" id="IPR002885">
    <property type="entry name" value="PPR_rpt"/>
</dbReference>
<dbReference type="GO" id="GO:0009451">
    <property type="term" value="P:RNA modification"/>
    <property type="evidence" value="ECO:0007669"/>
    <property type="project" value="InterPro"/>
</dbReference>
<dbReference type="AlphaFoldDB" id="A0A8T2XBF7"/>
<name>A0A8T2XBF7_POPDE</name>
<evidence type="ECO:0000256" key="2">
    <source>
        <dbReference type="PROSITE-ProRule" id="PRU00708"/>
    </source>
</evidence>
<dbReference type="FunFam" id="1.25.40.10:FF:000158">
    <property type="entry name" value="pentatricopeptide repeat-containing protein At2g33680"/>
    <property type="match status" value="1"/>
</dbReference>
<dbReference type="EMBL" id="JACEGQ020000013">
    <property type="protein sequence ID" value="KAH8490350.1"/>
    <property type="molecule type" value="Genomic_DNA"/>
</dbReference>
<evidence type="ECO:0000256" key="1">
    <source>
        <dbReference type="ARBA" id="ARBA00022737"/>
    </source>
</evidence>
<evidence type="ECO:0000256" key="3">
    <source>
        <dbReference type="SAM" id="MobiDB-lite"/>
    </source>
</evidence>
<sequence>MINMKFQSLQHPKRSSLSAAKTDKLNHTAPKLKGLKAKQRSFGAMRGVRLDYFTFATILSACAIVATLERGMEVHACAIRACLESDVVIGSALVDMYSKCGRIDYASRFFNLMPVRNLYSWNSMISGYARHGHGDNALRLFTRMKLSGQLPDHLTPVGVLSSCSHNIGLVDEGFEYSESMTEVYGLVPRIEHYSCMVDDLLGRAGELDKTENLFNKMPIKPNILIWRTVLGAYCRGNGRKTELGRRVAEML</sequence>
<accession>A0A8T2XBF7</accession>